<dbReference type="GO" id="GO:0008270">
    <property type="term" value="F:zinc ion binding"/>
    <property type="evidence" value="ECO:0007669"/>
    <property type="project" value="UniProtKB-UniRule"/>
</dbReference>
<evidence type="ECO:0000256" key="6">
    <source>
        <dbReference type="ARBA" id="ARBA00022997"/>
    </source>
</evidence>
<feature type="binding site" evidence="9">
    <location>
        <position position="112"/>
    </location>
    <ligand>
        <name>Zn(2+)</name>
        <dbReference type="ChEBI" id="CHEBI:29105"/>
        <note>catalytic</note>
    </ligand>
</feature>
<evidence type="ECO:0000313" key="11">
    <source>
        <dbReference type="EMBL" id="CAB3748511.1"/>
    </source>
</evidence>
<evidence type="ECO:0000256" key="2">
    <source>
        <dbReference type="ARBA" id="ARBA00022670"/>
    </source>
</evidence>
<dbReference type="GO" id="GO:0008237">
    <property type="term" value="F:metallopeptidase activity"/>
    <property type="evidence" value="ECO:0007669"/>
    <property type="project" value="UniProtKB-KW"/>
</dbReference>
<reference evidence="11 12" key="1">
    <citation type="submission" date="2020-04" db="EMBL/GenBank/DDBJ databases">
        <authorList>
            <person name="De Canck E."/>
        </authorList>
    </citation>
    <scope>NUCLEOTIDE SEQUENCE [LARGE SCALE GENOMIC DNA]</scope>
    <source>
        <strain evidence="11 12">LMG 29660</strain>
    </source>
</reference>
<keyword evidence="7 9" id="KW-0482">Metalloprotease</keyword>
<dbReference type="NCBIfam" id="NF007557">
    <property type="entry name" value="PRK10178.1"/>
    <property type="match status" value="1"/>
</dbReference>
<gene>
    <name evidence="11" type="primary">ddpX_1</name>
    <name evidence="9" type="synonym">ddpX</name>
    <name evidence="11" type="ORF">LMG29660_00931</name>
</gene>
<comment type="function">
    <text evidence="9 10">Catalyzes hydrolysis of the D-alanyl-D-alanine dipeptide.</text>
</comment>
<evidence type="ECO:0000256" key="10">
    <source>
        <dbReference type="PIRNR" id="PIRNR026671"/>
    </source>
</evidence>
<evidence type="ECO:0000256" key="9">
    <source>
        <dbReference type="HAMAP-Rule" id="MF_01924"/>
    </source>
</evidence>
<dbReference type="AlphaFoldDB" id="A0A6J5D513"/>
<dbReference type="GO" id="GO:0006508">
    <property type="term" value="P:proteolysis"/>
    <property type="evidence" value="ECO:0007669"/>
    <property type="project" value="UniProtKB-KW"/>
</dbReference>
<evidence type="ECO:0000256" key="3">
    <source>
        <dbReference type="ARBA" id="ARBA00022723"/>
    </source>
</evidence>
<keyword evidence="4 9" id="KW-0378">Hydrolase</keyword>
<keyword evidence="8 10" id="KW-0961">Cell wall biogenesis/degradation</keyword>
<feature type="binding site" evidence="9">
    <location>
        <position position="105"/>
    </location>
    <ligand>
        <name>Zn(2+)</name>
        <dbReference type="ChEBI" id="CHEBI:29105"/>
        <note>catalytic</note>
    </ligand>
</feature>
<name>A0A6J5D513_9BURK</name>
<comment type="similarity">
    <text evidence="9 10">Belongs to the peptidase M15D family.</text>
</comment>
<sequence length="195" mass="21527">MRVPSDPPMNAHRLVEITPATHRVDIDLVYATERNLTGKPIYRRAHCLLLEPAEAALRRAVNVAAQAGFTLRIYDAYRPPQAQQVLWDFLPDPNFIADLGRGSNHSRGTALDLTLVGANGEPLDMGTGFDEMVAASGHFHAGLPEAVQRNRLLLLGVMHAAGFAHIDSEWWHYELPGSRALPQIDNADSGPWHLM</sequence>
<organism evidence="11 12">
    <name type="scientific">Burkholderia puraquae</name>
    <dbReference type="NCBI Taxonomy" id="1904757"/>
    <lineage>
        <taxon>Bacteria</taxon>
        <taxon>Pseudomonadati</taxon>
        <taxon>Pseudomonadota</taxon>
        <taxon>Betaproteobacteria</taxon>
        <taxon>Burkholderiales</taxon>
        <taxon>Burkholderiaceae</taxon>
        <taxon>Burkholderia</taxon>
        <taxon>Burkholderia cepacia complex</taxon>
    </lineage>
</organism>
<dbReference type="SUPFAM" id="SSF55166">
    <property type="entry name" value="Hedgehog/DD-peptidase"/>
    <property type="match status" value="1"/>
</dbReference>
<feature type="binding site" evidence="9">
    <location>
        <position position="172"/>
    </location>
    <ligand>
        <name>Zn(2+)</name>
        <dbReference type="ChEBI" id="CHEBI:29105"/>
        <note>catalytic</note>
    </ligand>
</feature>
<dbReference type="Pfam" id="PF01427">
    <property type="entry name" value="Peptidase_M15"/>
    <property type="match status" value="1"/>
</dbReference>
<dbReference type="Gene3D" id="3.30.1380.10">
    <property type="match status" value="1"/>
</dbReference>
<evidence type="ECO:0000256" key="1">
    <source>
        <dbReference type="ARBA" id="ARBA00001362"/>
    </source>
</evidence>
<dbReference type="EC" id="3.4.13.22" evidence="9 10"/>
<accession>A0A6J5D513</accession>
<dbReference type="Proteomes" id="UP000494135">
    <property type="component" value="Unassembled WGS sequence"/>
</dbReference>
<evidence type="ECO:0000313" key="12">
    <source>
        <dbReference type="Proteomes" id="UP000494135"/>
    </source>
</evidence>
<dbReference type="HAMAP" id="MF_01924">
    <property type="entry name" value="A_A_dipeptidase"/>
    <property type="match status" value="1"/>
</dbReference>
<evidence type="ECO:0000256" key="4">
    <source>
        <dbReference type="ARBA" id="ARBA00022801"/>
    </source>
</evidence>
<protein>
    <recommendedName>
        <fullName evidence="9 10">D-alanyl-D-alanine dipeptidase</fullName>
        <shortName evidence="9 10">D-Ala-D-Ala dipeptidase</shortName>
        <ecNumber evidence="9 10">3.4.13.22</ecNumber>
    </recommendedName>
</protein>
<dbReference type="PANTHER" id="PTHR43126:SF1">
    <property type="entry name" value="D-ALANYL-D-ALANINE DIPEPTIDASE"/>
    <property type="match status" value="1"/>
</dbReference>
<keyword evidence="3 9" id="KW-0479">Metal-binding</keyword>
<dbReference type="PANTHER" id="PTHR43126">
    <property type="entry name" value="D-ALANYL-D-ALANINE DIPEPTIDASE"/>
    <property type="match status" value="1"/>
</dbReference>
<evidence type="ECO:0000256" key="8">
    <source>
        <dbReference type="ARBA" id="ARBA00023316"/>
    </source>
</evidence>
<dbReference type="InterPro" id="IPR000755">
    <property type="entry name" value="A_A_dipeptidase"/>
</dbReference>
<feature type="active site" description="Proton donor/acceptor" evidence="9">
    <location>
        <position position="169"/>
    </location>
</feature>
<dbReference type="InterPro" id="IPR009045">
    <property type="entry name" value="Zn_M74/Hedgehog-like"/>
</dbReference>
<comment type="cofactor">
    <cofactor evidence="9">
        <name>Zn(2+)</name>
        <dbReference type="ChEBI" id="CHEBI:29105"/>
    </cofactor>
    <text evidence="9">Binds 1 zinc ion per subunit.</text>
</comment>
<comment type="catalytic activity">
    <reaction evidence="1 9 10">
        <text>D-alanyl-D-alanine + H2O = 2 D-alanine</text>
        <dbReference type="Rhea" id="RHEA:20661"/>
        <dbReference type="ChEBI" id="CHEBI:15377"/>
        <dbReference type="ChEBI" id="CHEBI:57416"/>
        <dbReference type="ChEBI" id="CHEBI:57822"/>
        <dbReference type="EC" id="3.4.13.22"/>
    </reaction>
</comment>
<keyword evidence="6 9" id="KW-0224">Dipeptidase</keyword>
<proteinExistence type="inferred from homology"/>
<dbReference type="CDD" id="cd14840">
    <property type="entry name" value="D-Ala-D-Ala_dipeptidase_Aad"/>
    <property type="match status" value="1"/>
</dbReference>
<dbReference type="GO" id="GO:0071555">
    <property type="term" value="P:cell wall organization"/>
    <property type="evidence" value="ECO:0007669"/>
    <property type="project" value="UniProtKB-KW"/>
</dbReference>
<dbReference type="PIRSF" id="PIRSF026671">
    <property type="entry name" value="AA_dipeptidase"/>
    <property type="match status" value="1"/>
</dbReference>
<keyword evidence="5 9" id="KW-0862">Zinc</keyword>
<evidence type="ECO:0000256" key="5">
    <source>
        <dbReference type="ARBA" id="ARBA00022833"/>
    </source>
</evidence>
<feature type="site" description="Transition state stabilizer" evidence="9">
    <location>
        <position position="78"/>
    </location>
</feature>
<dbReference type="EMBL" id="CADIKG010000001">
    <property type="protein sequence ID" value="CAB3748511.1"/>
    <property type="molecule type" value="Genomic_DNA"/>
</dbReference>
<evidence type="ECO:0000256" key="7">
    <source>
        <dbReference type="ARBA" id="ARBA00023049"/>
    </source>
</evidence>
<dbReference type="GO" id="GO:0160237">
    <property type="term" value="F:D-Ala-D-Ala dipeptidase activity"/>
    <property type="evidence" value="ECO:0007669"/>
    <property type="project" value="UniProtKB-EC"/>
</dbReference>
<keyword evidence="2 9" id="KW-0645">Protease</keyword>